<dbReference type="GO" id="GO:0004177">
    <property type="term" value="F:aminopeptidase activity"/>
    <property type="evidence" value="ECO:0007669"/>
    <property type="project" value="UniProtKB-KW"/>
</dbReference>
<dbReference type="CDD" id="cd01092">
    <property type="entry name" value="APP-like"/>
    <property type="match status" value="1"/>
</dbReference>
<dbReference type="InterPro" id="IPR001714">
    <property type="entry name" value="Pept_M24_MAP"/>
</dbReference>
<evidence type="ECO:0000259" key="2">
    <source>
        <dbReference type="Pfam" id="PF01321"/>
    </source>
</evidence>
<dbReference type="InterPro" id="IPR000994">
    <property type="entry name" value="Pept_M24"/>
</dbReference>
<sequence length="358" mass="39369">MESRILKLQEGLTRPGEAALVLSDVNRFYLSGFASSAGAVFITRKAACLLVDFRYGEAAQRRVKDLDVVVFDNLSQQLCTLAKKYSVKKVFLESATISVKQANTLKKSFRTIDVKTVCDDTLDLLLSNMRMIKSRAEILKIKEAQRITEEAYLDILNFIRPGITEQDIALELEFSMRRRGAQRVAFDLITIAGKKTSLPHGVPGTSVVRAGDFVTMDIGAVYEGYHSDMTRTVAVSHVTDRQTEIYNLVLQAQRSALVKIKSGTTGECIDQAARDVIEQAGYGQCYRHATGHGVGLLIHEEPRLSQGSNTILSSGMVVTVEPGIYLPGEFGVRIEDMVAVTKNGCTNLTGVSKELLIL</sequence>
<dbReference type="Pfam" id="PF00557">
    <property type="entry name" value="Peptidase_M24"/>
    <property type="match status" value="1"/>
</dbReference>
<accession>A0A9D0ZG00</accession>
<keyword evidence="3" id="KW-0378">Hydrolase</keyword>
<dbReference type="Proteomes" id="UP000886787">
    <property type="component" value="Unassembled WGS sequence"/>
</dbReference>
<gene>
    <name evidence="3" type="ORF">IAD32_00280</name>
</gene>
<dbReference type="Gene3D" id="3.40.350.10">
    <property type="entry name" value="Creatinase/prolidase N-terminal domain"/>
    <property type="match status" value="1"/>
</dbReference>
<dbReference type="SUPFAM" id="SSF55920">
    <property type="entry name" value="Creatinase/aminopeptidase"/>
    <property type="match status" value="1"/>
</dbReference>
<dbReference type="Pfam" id="PF01321">
    <property type="entry name" value="Creatinase_N"/>
    <property type="match status" value="1"/>
</dbReference>
<dbReference type="InterPro" id="IPR029149">
    <property type="entry name" value="Creatin/AminoP/Spt16_N"/>
</dbReference>
<reference evidence="3" key="1">
    <citation type="submission" date="2020-10" db="EMBL/GenBank/DDBJ databases">
        <authorList>
            <person name="Gilroy R."/>
        </authorList>
    </citation>
    <scope>NUCLEOTIDE SEQUENCE</scope>
    <source>
        <strain evidence="3">ChiSjej1B19-3389</strain>
    </source>
</reference>
<evidence type="ECO:0000259" key="1">
    <source>
        <dbReference type="Pfam" id="PF00557"/>
    </source>
</evidence>
<protein>
    <submittedName>
        <fullName evidence="3">Aminopeptidase P family protein</fullName>
    </submittedName>
</protein>
<proteinExistence type="predicted"/>
<name>A0A9D0ZG00_9FIRM</name>
<dbReference type="SUPFAM" id="SSF53092">
    <property type="entry name" value="Creatinase/prolidase N-terminal domain"/>
    <property type="match status" value="1"/>
</dbReference>
<dbReference type="GO" id="GO:0008235">
    <property type="term" value="F:metalloexopeptidase activity"/>
    <property type="evidence" value="ECO:0007669"/>
    <property type="project" value="UniProtKB-ARBA"/>
</dbReference>
<keyword evidence="3" id="KW-0645">Protease</keyword>
<keyword evidence="3" id="KW-0031">Aminopeptidase</keyword>
<organism evidence="3 4">
    <name type="scientific">Candidatus Scatavimonas merdigallinarum</name>
    <dbReference type="NCBI Taxonomy" id="2840914"/>
    <lineage>
        <taxon>Bacteria</taxon>
        <taxon>Bacillati</taxon>
        <taxon>Bacillota</taxon>
        <taxon>Clostridia</taxon>
        <taxon>Eubacteriales</taxon>
        <taxon>Oscillospiraceae</taxon>
        <taxon>Oscillospiraceae incertae sedis</taxon>
        <taxon>Candidatus Scatavimonas</taxon>
    </lineage>
</organism>
<evidence type="ECO:0000313" key="4">
    <source>
        <dbReference type="Proteomes" id="UP000886787"/>
    </source>
</evidence>
<dbReference type="PRINTS" id="PR00599">
    <property type="entry name" value="MAPEPTIDASE"/>
</dbReference>
<reference evidence="3" key="2">
    <citation type="journal article" date="2021" name="PeerJ">
        <title>Extensive microbial diversity within the chicken gut microbiome revealed by metagenomics and culture.</title>
        <authorList>
            <person name="Gilroy R."/>
            <person name="Ravi A."/>
            <person name="Getino M."/>
            <person name="Pursley I."/>
            <person name="Horton D.L."/>
            <person name="Alikhan N.F."/>
            <person name="Baker D."/>
            <person name="Gharbi K."/>
            <person name="Hall N."/>
            <person name="Watson M."/>
            <person name="Adriaenssens E.M."/>
            <person name="Foster-Nyarko E."/>
            <person name="Jarju S."/>
            <person name="Secka A."/>
            <person name="Antonio M."/>
            <person name="Oren A."/>
            <person name="Chaudhuri R.R."/>
            <person name="La Ragione R."/>
            <person name="Hildebrand F."/>
            <person name="Pallen M.J."/>
        </authorList>
    </citation>
    <scope>NUCLEOTIDE SEQUENCE</scope>
    <source>
        <strain evidence="3">ChiSjej1B19-3389</strain>
    </source>
</reference>
<dbReference type="InterPro" id="IPR050659">
    <property type="entry name" value="Peptidase_M24B"/>
</dbReference>
<dbReference type="InterPro" id="IPR000587">
    <property type="entry name" value="Creatinase_N"/>
</dbReference>
<dbReference type="PANTHER" id="PTHR46112:SF3">
    <property type="entry name" value="AMINOPEPTIDASE YPDF"/>
    <property type="match status" value="1"/>
</dbReference>
<dbReference type="PANTHER" id="PTHR46112">
    <property type="entry name" value="AMINOPEPTIDASE"/>
    <property type="match status" value="1"/>
</dbReference>
<evidence type="ECO:0000313" key="3">
    <source>
        <dbReference type="EMBL" id="HIQ79705.1"/>
    </source>
</evidence>
<dbReference type="Gene3D" id="3.90.230.10">
    <property type="entry name" value="Creatinase/methionine aminopeptidase superfamily"/>
    <property type="match status" value="1"/>
</dbReference>
<dbReference type="AlphaFoldDB" id="A0A9D0ZG00"/>
<dbReference type="InterPro" id="IPR036005">
    <property type="entry name" value="Creatinase/aminopeptidase-like"/>
</dbReference>
<comment type="caution">
    <text evidence="3">The sequence shown here is derived from an EMBL/GenBank/DDBJ whole genome shotgun (WGS) entry which is preliminary data.</text>
</comment>
<feature type="domain" description="Peptidase M24" evidence="1">
    <location>
        <begin position="140"/>
        <end position="342"/>
    </location>
</feature>
<dbReference type="EMBL" id="DVFW01000003">
    <property type="protein sequence ID" value="HIQ79705.1"/>
    <property type="molecule type" value="Genomic_DNA"/>
</dbReference>
<feature type="domain" description="Creatinase N-terminal" evidence="2">
    <location>
        <begin position="4"/>
        <end position="117"/>
    </location>
</feature>